<keyword evidence="1" id="KW-0732">Signal</keyword>
<dbReference type="GO" id="GO:0044718">
    <property type="term" value="P:siderophore transmembrane transport"/>
    <property type="evidence" value="ECO:0007669"/>
    <property type="project" value="TreeGrafter"/>
</dbReference>
<gene>
    <name evidence="3" type="ORF">METZ01_LOCUS202572</name>
</gene>
<dbReference type="EMBL" id="UINC01044362">
    <property type="protein sequence ID" value="SVB49718.1"/>
    <property type="molecule type" value="Genomic_DNA"/>
</dbReference>
<feature type="non-terminal residue" evidence="3">
    <location>
        <position position="505"/>
    </location>
</feature>
<organism evidence="3">
    <name type="scientific">marine metagenome</name>
    <dbReference type="NCBI Taxonomy" id="408172"/>
    <lineage>
        <taxon>unclassified sequences</taxon>
        <taxon>metagenomes</taxon>
        <taxon>ecological metagenomes</taxon>
    </lineage>
</organism>
<dbReference type="InterPro" id="IPR012910">
    <property type="entry name" value="Plug_dom"/>
</dbReference>
<protein>
    <recommendedName>
        <fullName evidence="2">TonB-dependent receptor plug domain-containing protein</fullName>
    </recommendedName>
</protein>
<feature type="domain" description="TonB-dependent receptor plug" evidence="2">
    <location>
        <begin position="119"/>
        <end position="217"/>
    </location>
</feature>
<dbReference type="PANTHER" id="PTHR30069:SF29">
    <property type="entry name" value="HEMOGLOBIN AND HEMOGLOBIN-HAPTOGLOBIN-BINDING PROTEIN 1-RELATED"/>
    <property type="match status" value="1"/>
</dbReference>
<dbReference type="Pfam" id="PF07715">
    <property type="entry name" value="Plug"/>
    <property type="match status" value="1"/>
</dbReference>
<dbReference type="SUPFAM" id="SSF49464">
    <property type="entry name" value="Carboxypeptidase regulatory domain-like"/>
    <property type="match status" value="1"/>
</dbReference>
<dbReference type="SUPFAM" id="SSF56935">
    <property type="entry name" value="Porins"/>
    <property type="match status" value="1"/>
</dbReference>
<evidence type="ECO:0000256" key="1">
    <source>
        <dbReference type="ARBA" id="ARBA00022729"/>
    </source>
</evidence>
<sequence>MRSINSVTILLFSSFLLSQTKPIEGQVINEIGMHLASVNVVSHPSRTGTQSNTEGEFSFIIPVKDRKLSFNHVAYIPDTVNAILFKNGTTIILKEKVLEMDSLDVTAASRTQFDPFEEKNSVIHLDMEELSLRGFMDVGDALFSEQSILLNETMTGQKTASVRASTAEELVFLYDGVRINTMGDPLLDLSMFSTTGLSGMELVKGGHEKALSSSGTINFIPKMSYGNSALFNQQFGTYNYGSYNGFGSLGFKYATLNSGMGEGQFSQVYSDTSAPEIHTHHQRIFVNTGFRNGKNLEIRFMGLQNAKTFKNNRTSDSVDVSMENIIVKLNHVHPLGGSITLYGLYQQYRGYEATTIASRNKKDTNRGFGFEFEKDIKHATIRIANESSYPASDWDVDTLPVFIRRQNSTFTGSFEIYQPEEDKKFQLKDVKVVFSKHRVSDVPDTSFGIYMPHNFWNLTNSLFTASVLNKQPDKRILMYANMGNVFRVPSLGEIIANQTQTLISG</sequence>
<dbReference type="InterPro" id="IPR039426">
    <property type="entry name" value="TonB-dep_rcpt-like"/>
</dbReference>
<evidence type="ECO:0000313" key="3">
    <source>
        <dbReference type="EMBL" id="SVB49718.1"/>
    </source>
</evidence>
<dbReference type="AlphaFoldDB" id="A0A382EG71"/>
<dbReference type="InterPro" id="IPR037066">
    <property type="entry name" value="Plug_dom_sf"/>
</dbReference>
<accession>A0A382EG71</accession>
<dbReference type="Gene3D" id="2.170.130.10">
    <property type="entry name" value="TonB-dependent receptor, plug domain"/>
    <property type="match status" value="1"/>
</dbReference>
<proteinExistence type="predicted"/>
<dbReference type="InterPro" id="IPR008969">
    <property type="entry name" value="CarboxyPept-like_regulatory"/>
</dbReference>
<name>A0A382EG71_9ZZZZ</name>
<dbReference type="GO" id="GO:0015344">
    <property type="term" value="F:siderophore uptake transmembrane transporter activity"/>
    <property type="evidence" value="ECO:0007669"/>
    <property type="project" value="TreeGrafter"/>
</dbReference>
<reference evidence="3" key="1">
    <citation type="submission" date="2018-05" db="EMBL/GenBank/DDBJ databases">
        <authorList>
            <person name="Lanie J.A."/>
            <person name="Ng W.-L."/>
            <person name="Kazmierczak K.M."/>
            <person name="Andrzejewski T.M."/>
            <person name="Davidsen T.M."/>
            <person name="Wayne K.J."/>
            <person name="Tettelin H."/>
            <person name="Glass J.I."/>
            <person name="Rusch D."/>
            <person name="Podicherti R."/>
            <person name="Tsui H.-C.T."/>
            <person name="Winkler M.E."/>
        </authorList>
    </citation>
    <scope>NUCLEOTIDE SEQUENCE</scope>
</reference>
<evidence type="ECO:0000259" key="2">
    <source>
        <dbReference type="Pfam" id="PF07715"/>
    </source>
</evidence>
<dbReference type="PANTHER" id="PTHR30069">
    <property type="entry name" value="TONB-DEPENDENT OUTER MEMBRANE RECEPTOR"/>
    <property type="match status" value="1"/>
</dbReference>